<dbReference type="InterPro" id="IPR051274">
    <property type="entry name" value="3-5_Exoribonuclease"/>
</dbReference>
<evidence type="ECO:0000256" key="3">
    <source>
        <dbReference type="ARBA" id="ARBA00022839"/>
    </source>
</evidence>
<protein>
    <recommendedName>
        <fullName evidence="4">Exonuclease domain-containing protein</fullName>
    </recommendedName>
</protein>
<dbReference type="Gene3D" id="3.30.420.10">
    <property type="entry name" value="Ribonuclease H-like superfamily/Ribonuclease H"/>
    <property type="match status" value="1"/>
</dbReference>
<dbReference type="Pfam" id="PF00929">
    <property type="entry name" value="RNase_T"/>
    <property type="match status" value="1"/>
</dbReference>
<name>A0A5E5BRI7_9BURK</name>
<dbReference type="InterPro" id="IPR047201">
    <property type="entry name" value="ERI-1_3'hExo-like"/>
</dbReference>
<evidence type="ECO:0000313" key="6">
    <source>
        <dbReference type="Proteomes" id="UP000382040"/>
    </source>
</evidence>
<keyword evidence="3" id="KW-0269">Exonuclease</keyword>
<feature type="domain" description="Exonuclease" evidence="4">
    <location>
        <begin position="4"/>
        <end position="182"/>
    </location>
</feature>
<dbReference type="PANTHER" id="PTHR23044">
    <property type="entry name" value="3'-5' EXONUCLEASE ERI1-RELATED"/>
    <property type="match status" value="1"/>
</dbReference>
<dbReference type="InterPro" id="IPR036397">
    <property type="entry name" value="RNaseH_sf"/>
</dbReference>
<dbReference type="OrthoDB" id="4563729at2"/>
<evidence type="ECO:0000256" key="1">
    <source>
        <dbReference type="ARBA" id="ARBA00022722"/>
    </source>
</evidence>
<proteinExistence type="predicted"/>
<dbReference type="AlphaFoldDB" id="A0A5E5BRI7"/>
<dbReference type="GO" id="GO:0006259">
    <property type="term" value="P:DNA metabolic process"/>
    <property type="evidence" value="ECO:0007669"/>
    <property type="project" value="UniProtKB-ARBA"/>
</dbReference>
<keyword evidence="2" id="KW-0378">Hydrolase</keyword>
<evidence type="ECO:0000256" key="2">
    <source>
        <dbReference type="ARBA" id="ARBA00022801"/>
    </source>
</evidence>
<dbReference type="EMBL" id="CABPST010000003">
    <property type="protein sequence ID" value="VVE87675.1"/>
    <property type="molecule type" value="Genomic_DNA"/>
</dbReference>
<accession>A0A5E5BRI7</accession>
<dbReference type="InterPro" id="IPR013520">
    <property type="entry name" value="Ribonucl_H"/>
</dbReference>
<dbReference type="InterPro" id="IPR012337">
    <property type="entry name" value="RNaseH-like_sf"/>
</dbReference>
<dbReference type="RefSeq" id="WP_150559032.1">
    <property type="nucleotide sequence ID" value="NZ_CABPST010000003.1"/>
</dbReference>
<dbReference type="CDD" id="cd06133">
    <property type="entry name" value="ERI-1_3'hExo_like"/>
    <property type="match status" value="1"/>
</dbReference>
<gene>
    <name evidence="5" type="ORF">PBR20603_01612</name>
</gene>
<dbReference type="GO" id="GO:0000175">
    <property type="term" value="F:3'-5'-RNA exonuclease activity"/>
    <property type="evidence" value="ECO:0007669"/>
    <property type="project" value="InterPro"/>
</dbReference>
<dbReference type="SMART" id="SM00479">
    <property type="entry name" value="EXOIII"/>
    <property type="match status" value="1"/>
</dbReference>
<sequence length="186" mass="20720">MYTRILVVDLEATCDEVMTNWDMEVIEIGACWLEPDASTPHRFQTFVRPVINPHLTEFCSDLTGIHQSDVDAAPSFAFAASLLREFVTAYQQPNSLWISWGAWDKRQLAHDCEFHGLEDPIALPHVNAKRWFSKARGGIKDVGLRKACELAGVEFEGAHHRALDDALNAANLLSLLISSASDLLSD</sequence>
<dbReference type="GO" id="GO:0003676">
    <property type="term" value="F:nucleic acid binding"/>
    <property type="evidence" value="ECO:0007669"/>
    <property type="project" value="InterPro"/>
</dbReference>
<keyword evidence="1" id="KW-0540">Nuclease</keyword>
<dbReference type="SUPFAM" id="SSF53098">
    <property type="entry name" value="Ribonuclease H-like"/>
    <property type="match status" value="1"/>
</dbReference>
<reference evidence="5 6" key="1">
    <citation type="submission" date="2019-08" db="EMBL/GenBank/DDBJ databases">
        <authorList>
            <person name="Peeters C."/>
        </authorList>
    </citation>
    <scope>NUCLEOTIDE SEQUENCE [LARGE SCALE GENOMIC DNA]</scope>
    <source>
        <strain evidence="5 6">LMG 20603</strain>
    </source>
</reference>
<dbReference type="PANTHER" id="PTHR23044:SF61">
    <property type="entry name" value="3'-5' EXORIBONUCLEASE 1-RELATED"/>
    <property type="match status" value="1"/>
</dbReference>
<keyword evidence="6" id="KW-1185">Reference proteome</keyword>
<dbReference type="Proteomes" id="UP000382040">
    <property type="component" value="Unassembled WGS sequence"/>
</dbReference>
<evidence type="ECO:0000259" key="4">
    <source>
        <dbReference type="SMART" id="SM00479"/>
    </source>
</evidence>
<organism evidence="5 6">
    <name type="scientific">Pandoraea bronchicola</name>
    <dbReference type="NCBI Taxonomy" id="2508287"/>
    <lineage>
        <taxon>Bacteria</taxon>
        <taxon>Pseudomonadati</taxon>
        <taxon>Pseudomonadota</taxon>
        <taxon>Betaproteobacteria</taxon>
        <taxon>Burkholderiales</taxon>
        <taxon>Burkholderiaceae</taxon>
        <taxon>Pandoraea</taxon>
    </lineage>
</organism>
<evidence type="ECO:0000313" key="5">
    <source>
        <dbReference type="EMBL" id="VVE87675.1"/>
    </source>
</evidence>